<evidence type="ECO:0000313" key="1">
    <source>
        <dbReference type="EMBL" id="OWK98126.1"/>
    </source>
</evidence>
<accession>A0A246B9B8</accession>
<dbReference type="Gene3D" id="1.20.1280.120">
    <property type="match status" value="1"/>
</dbReference>
<dbReference type="Proteomes" id="UP000197587">
    <property type="component" value="Unassembled WGS sequence"/>
</dbReference>
<gene>
    <name evidence="1" type="ORF">AP75_07515</name>
</gene>
<evidence type="ECO:0008006" key="3">
    <source>
        <dbReference type="Google" id="ProtNLM"/>
    </source>
</evidence>
<dbReference type="Gene3D" id="2.40.180.10">
    <property type="entry name" value="Catalase core domain"/>
    <property type="match status" value="1"/>
</dbReference>
<reference evidence="1 2" key="1">
    <citation type="submission" date="2014-01" db="EMBL/GenBank/DDBJ databases">
        <authorList>
            <consortium name="Genome Consortium for Active Teaching"/>
            <person name="Sontag T.C."/>
            <person name="Newman J.D."/>
        </authorList>
    </citation>
    <scope>NUCLEOTIDE SEQUENCE [LARGE SCALE GENOMIC DNA]</scope>
    <source>
        <strain evidence="1 2">DSM 19056</strain>
    </source>
</reference>
<comment type="caution">
    <text evidence="1">The sequence shown here is derived from an EMBL/GenBank/DDBJ whole genome shotgun (WGS) entry which is preliminary data.</text>
</comment>
<dbReference type="SUPFAM" id="SSF56634">
    <property type="entry name" value="Heme-dependent catalase-like"/>
    <property type="match status" value="1"/>
</dbReference>
<keyword evidence="2" id="KW-1185">Reference proteome</keyword>
<dbReference type="EMBL" id="JASZ02000013">
    <property type="protein sequence ID" value="OWK98126.1"/>
    <property type="molecule type" value="Genomic_DNA"/>
</dbReference>
<protein>
    <recommendedName>
        <fullName evidence="3">Catalase</fullName>
    </recommendedName>
</protein>
<name>A0A246B9B8_9FLAO</name>
<dbReference type="InterPro" id="IPR020835">
    <property type="entry name" value="Catalase_sf"/>
</dbReference>
<dbReference type="AlphaFoldDB" id="A0A246B9B8"/>
<evidence type="ECO:0000313" key="2">
    <source>
        <dbReference type="Proteomes" id="UP000197587"/>
    </source>
</evidence>
<dbReference type="RefSeq" id="WP_031501296.1">
    <property type="nucleotide sequence ID" value="NZ_JASZ02000013.1"/>
</dbReference>
<dbReference type="GO" id="GO:0020037">
    <property type="term" value="F:heme binding"/>
    <property type="evidence" value="ECO:0007669"/>
    <property type="project" value="InterPro"/>
</dbReference>
<proteinExistence type="predicted"/>
<sequence>MKNSLPYHPKYNQLSAEEEALLSEALSSVEFFVKRSKRISDVNYATRDAHAKSYAYIKAVFEPSNDEAVKEFFPQESYESTVRLSHANLKISKSDKQLPVFGFALKIYRAESKEVNYPLVNFPVFPTDSVKGFLKLFIKINQFFTSSFLLKPFKVLGIISAVSPMFLEMLNLSFFKAVKTWVKNFHHFILARSYYSVGVYRLGNKMIKLKLVPKLFDPEFKVSESIHENVKAYLHQEKLQYDIFYQLAYNEKDQPINTLTRGWKNTEFKHFGTLTCLQVLEENGLDLERLSFNPFINMVALQPVGKIQHLRKSVYEKSGKMRNNLNS</sequence>
<reference evidence="1 2" key="2">
    <citation type="submission" date="2017-05" db="EMBL/GenBank/DDBJ databases">
        <title>Genome of Chryseobacterium haifense.</title>
        <authorList>
            <person name="Newman J.D."/>
        </authorList>
    </citation>
    <scope>NUCLEOTIDE SEQUENCE [LARGE SCALE GENOMIC DNA]</scope>
    <source>
        <strain evidence="1 2">DSM 19056</strain>
    </source>
</reference>
<organism evidence="1 2">
    <name type="scientific">Kaistella haifensis DSM 19056</name>
    <dbReference type="NCBI Taxonomy" id="1450526"/>
    <lineage>
        <taxon>Bacteria</taxon>
        <taxon>Pseudomonadati</taxon>
        <taxon>Bacteroidota</taxon>
        <taxon>Flavobacteriia</taxon>
        <taxon>Flavobacteriales</taxon>
        <taxon>Weeksellaceae</taxon>
        <taxon>Chryseobacterium group</taxon>
        <taxon>Kaistella</taxon>
    </lineage>
</organism>